<feature type="region of interest" description="Disordered" evidence="2">
    <location>
        <begin position="163"/>
        <end position="186"/>
    </location>
</feature>
<evidence type="ECO:0000259" key="3">
    <source>
        <dbReference type="PROSITE" id="PS50157"/>
    </source>
</evidence>
<dbReference type="InterPro" id="IPR013087">
    <property type="entry name" value="Znf_C2H2_type"/>
</dbReference>
<keyword evidence="1" id="KW-0479">Metal-binding</keyword>
<reference evidence="4" key="1">
    <citation type="submission" date="2023-03" db="EMBL/GenBank/DDBJ databases">
        <title>Near-Complete genome sequence of Lipomyces tetrasporous NRRL Y-64009, an oleaginous yeast capable of growing on lignocellulosic hydrolysates.</title>
        <authorList>
            <consortium name="Lawrence Berkeley National Laboratory"/>
            <person name="Jagtap S.S."/>
            <person name="Liu J.-J."/>
            <person name="Walukiewicz H.E."/>
            <person name="Pangilinan J."/>
            <person name="Lipzen A."/>
            <person name="Ahrendt S."/>
            <person name="Koriabine M."/>
            <person name="Cobaugh K."/>
            <person name="Salamov A."/>
            <person name="Yoshinaga Y."/>
            <person name="Ng V."/>
            <person name="Daum C."/>
            <person name="Grigoriev I.V."/>
            <person name="Slininger P.J."/>
            <person name="Dien B.S."/>
            <person name="Jin Y.-S."/>
            <person name="Rao C.V."/>
        </authorList>
    </citation>
    <scope>NUCLEOTIDE SEQUENCE</scope>
    <source>
        <strain evidence="4">NRRL Y-64009</strain>
    </source>
</reference>
<keyword evidence="1" id="KW-0862">Zinc</keyword>
<evidence type="ECO:0000313" key="5">
    <source>
        <dbReference type="Proteomes" id="UP001217417"/>
    </source>
</evidence>
<dbReference type="GO" id="GO:0008270">
    <property type="term" value="F:zinc ion binding"/>
    <property type="evidence" value="ECO:0007669"/>
    <property type="project" value="UniProtKB-KW"/>
</dbReference>
<dbReference type="Proteomes" id="UP001217417">
    <property type="component" value="Unassembled WGS sequence"/>
</dbReference>
<evidence type="ECO:0000256" key="2">
    <source>
        <dbReference type="SAM" id="MobiDB-lite"/>
    </source>
</evidence>
<dbReference type="PROSITE" id="PS50157">
    <property type="entry name" value="ZINC_FINGER_C2H2_2"/>
    <property type="match status" value="1"/>
</dbReference>
<organism evidence="4 5">
    <name type="scientific">Lipomyces tetrasporus</name>
    <dbReference type="NCBI Taxonomy" id="54092"/>
    <lineage>
        <taxon>Eukaryota</taxon>
        <taxon>Fungi</taxon>
        <taxon>Dikarya</taxon>
        <taxon>Ascomycota</taxon>
        <taxon>Saccharomycotina</taxon>
        <taxon>Lipomycetes</taxon>
        <taxon>Lipomycetales</taxon>
        <taxon>Lipomycetaceae</taxon>
        <taxon>Lipomyces</taxon>
    </lineage>
</organism>
<comment type="caution">
    <text evidence="4">The sequence shown here is derived from an EMBL/GenBank/DDBJ whole genome shotgun (WGS) entry which is preliminary data.</text>
</comment>
<name>A0AAD7QWL3_9ASCO</name>
<keyword evidence="1" id="KW-0863">Zinc-finger</keyword>
<feature type="region of interest" description="Disordered" evidence="2">
    <location>
        <begin position="285"/>
        <end position="323"/>
    </location>
</feature>
<feature type="compositionally biased region" description="Basic residues" evidence="2">
    <location>
        <begin position="440"/>
        <end position="449"/>
    </location>
</feature>
<dbReference type="RefSeq" id="XP_056046294.1">
    <property type="nucleotide sequence ID" value="XM_056186703.1"/>
</dbReference>
<feature type="compositionally biased region" description="Low complexity" evidence="2">
    <location>
        <begin position="285"/>
        <end position="312"/>
    </location>
</feature>
<feature type="domain" description="C2H2-type" evidence="3">
    <location>
        <begin position="326"/>
        <end position="357"/>
    </location>
</feature>
<protein>
    <recommendedName>
        <fullName evidence="3">C2H2-type domain-containing protein</fullName>
    </recommendedName>
</protein>
<evidence type="ECO:0000313" key="4">
    <source>
        <dbReference type="EMBL" id="KAJ8102844.1"/>
    </source>
</evidence>
<gene>
    <name evidence="4" type="ORF">POJ06DRAFT_245794</name>
</gene>
<feature type="region of interest" description="Disordered" evidence="2">
    <location>
        <begin position="424"/>
        <end position="449"/>
    </location>
</feature>
<keyword evidence="5" id="KW-1185">Reference proteome</keyword>
<sequence>MVDDSFQFLWGRLPPASEFAIEPDRKTTAPNTEYNSVPRTSLLSLDTTVDYNYSTSMYGAASNYYSSAASSESISSVSSAGATPNFTSALADAVIDDDISRFESHADIIKQESAPARPWSPELEQLVDERMGSSRVWNGNLSAQSAESSPTSWIVPRVNLGANSRSSSMTSTTSTGTSGSSNLSEQPKAVTAAEYYTNYYHTNHYTSGTDSTKLAEASSSSSSFHGMPDKNYTTNNDPSMDMPAGFGLDFDVGLSLAMPPAAPDNSTASSSTSPMSAISPVTALSTTMTEPTTPPTTTATSSSSSSLAAAPAQSRPNRRQGHNRNYRCRHCALVFSDAVSLKQHIALLPDATVSQRPYKCPEPSCDWHVIGFHRNNDCSRHYRQVHGVREFVCRWQGARECRTHRFVTAWLRNRHERTVHAGEIELLGPEPESGNDRTGARKRRKLPDP</sequence>
<feature type="compositionally biased region" description="Low complexity" evidence="2">
    <location>
        <begin position="164"/>
        <end position="181"/>
    </location>
</feature>
<feature type="region of interest" description="Disordered" evidence="2">
    <location>
        <begin position="207"/>
        <end position="238"/>
    </location>
</feature>
<accession>A0AAD7QWL3</accession>
<dbReference type="EMBL" id="JARPMG010000002">
    <property type="protein sequence ID" value="KAJ8102844.1"/>
    <property type="molecule type" value="Genomic_DNA"/>
</dbReference>
<dbReference type="AlphaFoldDB" id="A0AAD7QWL3"/>
<dbReference type="Gene3D" id="3.30.160.60">
    <property type="entry name" value="Classic Zinc Finger"/>
    <property type="match status" value="1"/>
</dbReference>
<proteinExistence type="predicted"/>
<dbReference type="GeneID" id="80881869"/>
<evidence type="ECO:0000256" key="1">
    <source>
        <dbReference type="PROSITE-ProRule" id="PRU00042"/>
    </source>
</evidence>